<dbReference type="PANTHER" id="PTHR37984">
    <property type="entry name" value="PROTEIN CBG26694"/>
    <property type="match status" value="1"/>
</dbReference>
<keyword evidence="4" id="KW-0548">Nucleotidyltransferase</keyword>
<dbReference type="InterPro" id="IPR043502">
    <property type="entry name" value="DNA/RNA_pol_sf"/>
</dbReference>
<feature type="compositionally biased region" description="Basic and acidic residues" evidence="9">
    <location>
        <begin position="1144"/>
        <end position="1154"/>
    </location>
</feature>
<accession>A0A4Y2HQJ3</accession>
<protein>
    <recommendedName>
        <fullName evidence="1">RNA-directed DNA polymerase</fullName>
        <ecNumber evidence="1">2.7.7.49</ecNumber>
    </recommendedName>
</protein>
<evidence type="ECO:0000313" key="14">
    <source>
        <dbReference type="Proteomes" id="UP000499080"/>
    </source>
</evidence>
<evidence type="ECO:0000256" key="8">
    <source>
        <dbReference type="ARBA" id="ARBA00022918"/>
    </source>
</evidence>
<dbReference type="Gene3D" id="1.10.340.70">
    <property type="match status" value="1"/>
</dbReference>
<dbReference type="Pfam" id="PF00078">
    <property type="entry name" value="RVT_1"/>
    <property type="match status" value="1"/>
</dbReference>
<dbReference type="PROSITE" id="PS50878">
    <property type="entry name" value="RT_POL"/>
    <property type="match status" value="1"/>
</dbReference>
<dbReference type="InterPro" id="IPR041588">
    <property type="entry name" value="Integrase_H2C2"/>
</dbReference>
<gene>
    <name evidence="12" type="primary">TY3B-I_782</name>
    <name evidence="13" type="synonym">TY3B-I_498</name>
    <name evidence="12" type="ORF">AVEN_117836_1</name>
    <name evidence="13" type="ORF">AVEN_181799_1</name>
</gene>
<dbReference type="InterPro" id="IPR012337">
    <property type="entry name" value="RNaseH-like_sf"/>
</dbReference>
<dbReference type="Gene3D" id="3.10.20.370">
    <property type="match status" value="1"/>
</dbReference>
<reference evidence="12 14" key="1">
    <citation type="journal article" date="2019" name="Sci. Rep.">
        <title>Orb-weaving spider Araneus ventricosus genome elucidates the spidroin gene catalogue.</title>
        <authorList>
            <person name="Kono N."/>
            <person name="Nakamura H."/>
            <person name="Ohtoshi R."/>
            <person name="Moran D.A.P."/>
            <person name="Shinohara A."/>
            <person name="Yoshida Y."/>
            <person name="Fujiwara M."/>
            <person name="Mori M."/>
            <person name="Tomita M."/>
            <person name="Arakawa K."/>
        </authorList>
    </citation>
    <scope>NUCLEOTIDE SEQUENCE [LARGE SCALE GENOMIC DNA]</scope>
</reference>
<dbReference type="SUPFAM" id="SSF53098">
    <property type="entry name" value="Ribonuclease H-like"/>
    <property type="match status" value="1"/>
</dbReference>
<evidence type="ECO:0000256" key="3">
    <source>
        <dbReference type="ARBA" id="ARBA00022679"/>
    </source>
</evidence>
<dbReference type="FunFam" id="3.10.10.10:FF:000002">
    <property type="entry name" value="Retrovirus-related Pol polyprotein from transposon 17.6-like protein"/>
    <property type="match status" value="1"/>
</dbReference>
<dbReference type="GO" id="GO:0042575">
    <property type="term" value="C:DNA polymerase complex"/>
    <property type="evidence" value="ECO:0007669"/>
    <property type="project" value="UniProtKB-ARBA"/>
</dbReference>
<dbReference type="AlphaFoldDB" id="A0A4Y2HQJ3"/>
<dbReference type="InterPro" id="IPR054465">
    <property type="entry name" value="Integrase_p58-like_C"/>
</dbReference>
<dbReference type="InterPro" id="IPR050951">
    <property type="entry name" value="Retrovirus_Pol_polyprotein"/>
</dbReference>
<dbReference type="Gene3D" id="3.30.70.270">
    <property type="match status" value="2"/>
</dbReference>
<evidence type="ECO:0000256" key="5">
    <source>
        <dbReference type="ARBA" id="ARBA00022722"/>
    </source>
</evidence>
<evidence type="ECO:0000259" key="10">
    <source>
        <dbReference type="PROSITE" id="PS50878"/>
    </source>
</evidence>
<evidence type="ECO:0000259" key="11">
    <source>
        <dbReference type="PROSITE" id="PS50994"/>
    </source>
</evidence>
<dbReference type="Proteomes" id="UP000499080">
    <property type="component" value="Unassembled WGS sequence"/>
</dbReference>
<dbReference type="InterPro" id="IPR001584">
    <property type="entry name" value="Integrase_cat-core"/>
</dbReference>
<keyword evidence="14" id="KW-1185">Reference proteome</keyword>
<dbReference type="Gene3D" id="2.40.70.10">
    <property type="entry name" value="Acid Proteases"/>
    <property type="match status" value="1"/>
</dbReference>
<dbReference type="EMBL" id="BGPR01103760">
    <property type="protein sequence ID" value="GBM67429.1"/>
    <property type="molecule type" value="Genomic_DNA"/>
</dbReference>
<dbReference type="Pfam" id="PF17917">
    <property type="entry name" value="RT_RNaseH"/>
    <property type="match status" value="1"/>
</dbReference>
<keyword evidence="8" id="KW-0695">RNA-directed DNA polymerase</keyword>
<dbReference type="InterPro" id="IPR041373">
    <property type="entry name" value="RT_RNaseH"/>
</dbReference>
<dbReference type="FunFam" id="3.30.420.10:FF:000032">
    <property type="entry name" value="Retrovirus-related Pol polyprotein from transposon 297-like Protein"/>
    <property type="match status" value="1"/>
</dbReference>
<evidence type="ECO:0000256" key="4">
    <source>
        <dbReference type="ARBA" id="ARBA00022695"/>
    </source>
</evidence>
<keyword evidence="7" id="KW-0378">Hydrolase</keyword>
<dbReference type="Gene3D" id="3.30.420.10">
    <property type="entry name" value="Ribonuclease H-like superfamily/Ribonuclease H"/>
    <property type="match status" value="1"/>
</dbReference>
<comment type="caution">
    <text evidence="12">The sequence shown here is derived from an EMBL/GenBank/DDBJ whole genome shotgun (WGS) entry which is preliminary data.</text>
</comment>
<feature type="domain" description="Integrase catalytic" evidence="11">
    <location>
        <begin position="810"/>
        <end position="969"/>
    </location>
</feature>
<keyword evidence="6" id="KW-0255">Endonuclease</keyword>
<evidence type="ECO:0000256" key="2">
    <source>
        <dbReference type="ARBA" id="ARBA00022670"/>
    </source>
</evidence>
<dbReference type="SUPFAM" id="SSF56672">
    <property type="entry name" value="DNA/RNA polymerases"/>
    <property type="match status" value="1"/>
</dbReference>
<dbReference type="GO" id="GO:0015074">
    <property type="term" value="P:DNA integration"/>
    <property type="evidence" value="ECO:0007669"/>
    <property type="project" value="InterPro"/>
</dbReference>
<dbReference type="Pfam" id="PF17921">
    <property type="entry name" value="Integrase_H2C2"/>
    <property type="match status" value="1"/>
</dbReference>
<dbReference type="CDD" id="cd01647">
    <property type="entry name" value="RT_LTR"/>
    <property type="match status" value="1"/>
</dbReference>
<evidence type="ECO:0000256" key="7">
    <source>
        <dbReference type="ARBA" id="ARBA00022801"/>
    </source>
</evidence>
<dbReference type="Pfam" id="PF22938">
    <property type="entry name" value="Integrase_p58_C"/>
    <property type="match status" value="1"/>
</dbReference>
<dbReference type="FunFam" id="3.30.70.270:FF:000020">
    <property type="entry name" value="Transposon Tf2-6 polyprotein-like Protein"/>
    <property type="match status" value="1"/>
</dbReference>
<evidence type="ECO:0000256" key="9">
    <source>
        <dbReference type="SAM" id="MobiDB-lite"/>
    </source>
</evidence>
<dbReference type="InterPro" id="IPR021109">
    <property type="entry name" value="Peptidase_aspartic_dom_sf"/>
</dbReference>
<dbReference type="FunFam" id="3.10.20.370:FF:000001">
    <property type="entry name" value="Retrovirus-related Pol polyprotein from transposon 17.6-like protein"/>
    <property type="match status" value="1"/>
</dbReference>
<dbReference type="GO" id="GO:0008233">
    <property type="term" value="F:peptidase activity"/>
    <property type="evidence" value="ECO:0007669"/>
    <property type="project" value="UniProtKB-KW"/>
</dbReference>
<dbReference type="GO" id="GO:0003676">
    <property type="term" value="F:nucleic acid binding"/>
    <property type="evidence" value="ECO:0007669"/>
    <property type="project" value="InterPro"/>
</dbReference>
<dbReference type="FunFam" id="1.10.340.70:FF:000001">
    <property type="entry name" value="Retrovirus-related Pol polyprotein from transposon gypsy-like Protein"/>
    <property type="match status" value="1"/>
</dbReference>
<dbReference type="InterPro" id="IPR000477">
    <property type="entry name" value="RT_dom"/>
</dbReference>
<evidence type="ECO:0000256" key="1">
    <source>
        <dbReference type="ARBA" id="ARBA00012493"/>
    </source>
</evidence>
<evidence type="ECO:0000313" key="12">
    <source>
        <dbReference type="EMBL" id="GBM67423.1"/>
    </source>
</evidence>
<dbReference type="InterPro" id="IPR043128">
    <property type="entry name" value="Rev_trsase/Diguanyl_cyclase"/>
</dbReference>
<dbReference type="CDD" id="cd09274">
    <property type="entry name" value="RNase_HI_RT_Ty3"/>
    <property type="match status" value="1"/>
</dbReference>
<dbReference type="GO" id="GO:0004519">
    <property type="term" value="F:endonuclease activity"/>
    <property type="evidence" value="ECO:0007669"/>
    <property type="project" value="UniProtKB-KW"/>
</dbReference>
<evidence type="ECO:0000313" key="13">
    <source>
        <dbReference type="EMBL" id="GBM67429.1"/>
    </source>
</evidence>
<keyword evidence="3" id="KW-0808">Transferase</keyword>
<dbReference type="PANTHER" id="PTHR37984:SF5">
    <property type="entry name" value="PROTEIN NYNRIN-LIKE"/>
    <property type="match status" value="1"/>
</dbReference>
<name>A0A4Y2HQJ3_ARAVE</name>
<dbReference type="FunFam" id="3.10.10.10:FF:000007">
    <property type="entry name" value="Retrovirus-related Pol polyprotein from transposon 17.6-like Protein"/>
    <property type="match status" value="1"/>
</dbReference>
<feature type="region of interest" description="Disordered" evidence="9">
    <location>
        <begin position="1096"/>
        <end position="1154"/>
    </location>
</feature>
<keyword evidence="2" id="KW-0645">Protease</keyword>
<keyword evidence="5" id="KW-0540">Nuclease</keyword>
<dbReference type="PROSITE" id="PS50994">
    <property type="entry name" value="INTEGRASE"/>
    <property type="match status" value="1"/>
</dbReference>
<proteinExistence type="predicted"/>
<dbReference type="GO" id="GO:0003964">
    <property type="term" value="F:RNA-directed DNA polymerase activity"/>
    <property type="evidence" value="ECO:0007669"/>
    <property type="project" value="UniProtKB-KW"/>
</dbReference>
<sequence length="1154" mass="132499">MFSECNPILRTACGKLVEAIGRCVLRVDLNGVVQPFEFLVFQQCSHDLILGWDFFRATDAIIDCGSGKLQIGEAASNDLYMTEVNYGLYAANDVVVPENCIRKVLALAKHHQTLEKVIITGAKDFEWDKELKVPASIATIQSGKVDIWIANSSCRPQIIPAGICIARMTEIEEGLISSLNKNTDKVEVKHQAHLGQAEEDLEALLDPELDDLQRKELLSLLVEFTDVFDLENKPVKVSSKVKHRINTADSQPVKQKPYRVSFEERRVIQEEVDKMLKLDIIEHSESPWSSPVVLVKKKNGTWRFCVDYRRLNKITKKDVYPLPRIDDALDSLSGASLFSTMDLKSGYWQIEVDERDREKTAFITPDGLYQFKVMPFGLCNAPATFERMMDSLLKGMKWKHCLCYLDDVIVYAATFEEHLRRLRMVLQCIRTAGLTLNHEKCFFGQSRLKILGHLVDKDGIHPDPGKVEAIQEFPTPKSISQVRSFLGICSYYRRFVHKFADIARPLHELLKQDVKFEWKNDHQLAFARLKSLLTKDPVLGFFIPGDKTLIHTDASGYGIGAVLVQIQCGLEKPIAYASRSLTPSEKNYSTTEKECLAVIWAISKFRPYIFGRPFTVITDHHSLCWLANLKDPSGRLARWALRLQEYDVDIVFKSGRRHQDADCLSRNPLPKIEEETSEDIPFLNTITNFKEEQSKDPKVADIREEMVRSRGSTKFKEFNGILYRKNYDPLRKQWLLFIPKHLREGILKSLHDAPTAGHLGFAKTYDRIRRKFFWPGLYRSVRRYVSHCRECQRRKSPPQRPPGLLRPILPAEIPFAKIGIDLLGRFPLTTQGNRWIIVCTDYLTRFTVTKALPSGEAVEIAKFLVEDVILKHGSPREIISDRGRSFLSNLVKEVNNLFMTYHLLTTAYHPQTNGLTERLNKTLADMLAMYVDVDQKNWDNILPFVTFAYNSAKQETTGFSPFFLVHGRDVDTPLDAILPFIPDESAYDYVQNLMTKAEEARQLAKIHLTKAQDKDKSRYDERHRTVSYKEGDLVWIFTPIRKVGLSEKLLKRYFGPYRVTKKLSDVTYEVEPCDSMRSKRRLTDVVHVLRMKPYNDPDLQLENTTRDDSPTQPIADSDQRTFDQVYLGPVTRNRSKQNQRVAVSRKEGEMSRSG</sequence>
<evidence type="ECO:0000256" key="6">
    <source>
        <dbReference type="ARBA" id="ARBA00022759"/>
    </source>
</evidence>
<feature type="domain" description="Reverse transcriptase" evidence="10">
    <location>
        <begin position="276"/>
        <end position="455"/>
    </location>
</feature>
<dbReference type="EC" id="2.7.7.49" evidence="1"/>
<dbReference type="Gene3D" id="3.10.10.10">
    <property type="entry name" value="HIV Type 1 Reverse Transcriptase, subunit A, domain 1"/>
    <property type="match status" value="1"/>
</dbReference>
<dbReference type="InterPro" id="IPR036397">
    <property type="entry name" value="RNaseH_sf"/>
</dbReference>
<dbReference type="EMBL" id="BGPR01103758">
    <property type="protein sequence ID" value="GBM67423.1"/>
    <property type="molecule type" value="Genomic_DNA"/>
</dbReference>
<dbReference type="OrthoDB" id="6418967at2759"/>
<dbReference type="GO" id="GO:0006508">
    <property type="term" value="P:proteolysis"/>
    <property type="evidence" value="ECO:0007669"/>
    <property type="project" value="UniProtKB-KW"/>
</dbReference>
<organism evidence="12 14">
    <name type="scientific">Araneus ventricosus</name>
    <name type="common">Orbweaver spider</name>
    <name type="synonym">Epeira ventricosa</name>
    <dbReference type="NCBI Taxonomy" id="182803"/>
    <lineage>
        <taxon>Eukaryota</taxon>
        <taxon>Metazoa</taxon>
        <taxon>Ecdysozoa</taxon>
        <taxon>Arthropoda</taxon>
        <taxon>Chelicerata</taxon>
        <taxon>Arachnida</taxon>
        <taxon>Araneae</taxon>
        <taxon>Araneomorphae</taxon>
        <taxon>Entelegynae</taxon>
        <taxon>Araneoidea</taxon>
        <taxon>Araneidae</taxon>
        <taxon>Araneus</taxon>
    </lineage>
</organism>